<keyword evidence="12" id="KW-1185">Reference proteome</keyword>
<sequence>MSVVGSLVFCVDCGTLLDKATQAELICGSCKRTYEAARFQNLEVVTESAPNAFPSALRAKRSAVKTTINSDELDEGAVIQETCPECGNDEMSFHTLQMRSADEGATVFYTCTACGYKFSQNN</sequence>
<comment type="function">
    <text evidence="7">DNA-dependent RNA polymerase catalyzes the transcription of DNA into RNA using the four ribonucleoside triphosphates as substrates.</text>
</comment>
<dbReference type="GO" id="GO:0003899">
    <property type="term" value="F:DNA-directed RNA polymerase activity"/>
    <property type="evidence" value="ECO:0007669"/>
    <property type="project" value="InterPro"/>
</dbReference>
<comment type="caution">
    <text evidence="11">The sequence shown here is derived from an EMBL/GenBank/DDBJ whole genome shotgun (WGS) entry which is preliminary data.</text>
</comment>
<dbReference type="InterPro" id="IPR034004">
    <property type="entry name" value="Zn_ribbon_RPA12_C"/>
</dbReference>
<evidence type="ECO:0000256" key="4">
    <source>
        <dbReference type="ARBA" id="ARBA00022771"/>
    </source>
</evidence>
<dbReference type="Proteomes" id="UP001362899">
    <property type="component" value="Unassembled WGS sequence"/>
</dbReference>
<dbReference type="SMART" id="SM00440">
    <property type="entry name" value="ZnF_C2C2"/>
    <property type="match status" value="1"/>
</dbReference>
<dbReference type="GO" id="GO:0006363">
    <property type="term" value="P:termination of RNA polymerase I transcription"/>
    <property type="evidence" value="ECO:0007669"/>
    <property type="project" value="TreeGrafter"/>
</dbReference>
<evidence type="ECO:0000259" key="10">
    <source>
        <dbReference type="PROSITE" id="PS51133"/>
    </source>
</evidence>
<accession>A0AAV5RNN6</accession>
<feature type="zinc finger region" description="C4-type" evidence="9">
    <location>
        <begin position="10"/>
        <end position="30"/>
    </location>
</feature>
<feature type="binding site" evidence="8">
    <location>
        <position position="10"/>
    </location>
    <ligand>
        <name>Zn(2+)</name>
        <dbReference type="ChEBI" id="CHEBI:29105"/>
        <label>1</label>
    </ligand>
</feature>
<dbReference type="Pfam" id="PF01096">
    <property type="entry name" value="Zn_ribbon_TFIIS"/>
    <property type="match status" value="1"/>
</dbReference>
<name>A0AAV5RNN6_STABA</name>
<evidence type="ECO:0000256" key="7">
    <source>
        <dbReference type="PIRNR" id="PIRNR005586"/>
    </source>
</evidence>
<evidence type="ECO:0000256" key="8">
    <source>
        <dbReference type="PIRSR" id="PIRSR005586-1"/>
    </source>
</evidence>
<gene>
    <name evidence="11" type="ORF">DASB73_040080</name>
</gene>
<dbReference type="GO" id="GO:0008270">
    <property type="term" value="F:zinc ion binding"/>
    <property type="evidence" value="ECO:0007669"/>
    <property type="project" value="UniProtKB-KW"/>
</dbReference>
<dbReference type="SUPFAM" id="SSF57783">
    <property type="entry name" value="Zinc beta-ribbon"/>
    <property type="match status" value="1"/>
</dbReference>
<evidence type="ECO:0000256" key="3">
    <source>
        <dbReference type="ARBA" id="ARBA00022723"/>
    </source>
</evidence>
<evidence type="ECO:0000313" key="12">
    <source>
        <dbReference type="Proteomes" id="UP001362899"/>
    </source>
</evidence>
<evidence type="ECO:0000256" key="6">
    <source>
        <dbReference type="ARBA" id="ARBA00023242"/>
    </source>
</evidence>
<evidence type="ECO:0000256" key="9">
    <source>
        <dbReference type="PIRSR" id="PIRSR005586-2"/>
    </source>
</evidence>
<dbReference type="PROSITE" id="PS51133">
    <property type="entry name" value="ZF_TFIIS_2"/>
    <property type="match status" value="1"/>
</dbReference>
<organism evidence="11 12">
    <name type="scientific">Starmerella bacillaris</name>
    <name type="common">Yeast</name>
    <name type="synonym">Candida zemplinina</name>
    <dbReference type="NCBI Taxonomy" id="1247836"/>
    <lineage>
        <taxon>Eukaryota</taxon>
        <taxon>Fungi</taxon>
        <taxon>Dikarya</taxon>
        <taxon>Ascomycota</taxon>
        <taxon>Saccharomycotina</taxon>
        <taxon>Dipodascomycetes</taxon>
        <taxon>Dipodascales</taxon>
        <taxon>Trichomonascaceae</taxon>
        <taxon>Starmerella</taxon>
    </lineage>
</organism>
<dbReference type="AlphaFoldDB" id="A0AAV5RNN6"/>
<evidence type="ECO:0000313" key="11">
    <source>
        <dbReference type="EMBL" id="GMM53045.1"/>
    </source>
</evidence>
<keyword evidence="4 9" id="KW-0863">Zinc-finger</keyword>
<keyword evidence="3 8" id="KW-0479">Metal-binding</keyword>
<proteinExistence type="inferred from homology"/>
<feature type="binding site" evidence="8">
    <location>
        <position position="27"/>
    </location>
    <ligand>
        <name>Zn(2+)</name>
        <dbReference type="ChEBI" id="CHEBI:29105"/>
        <label>1</label>
    </ligand>
</feature>
<dbReference type="PIRSF" id="PIRSF005586">
    <property type="entry name" value="RNApol_RpoM"/>
    <property type="match status" value="1"/>
</dbReference>
<keyword evidence="6 7" id="KW-0539">Nucleus</keyword>
<comment type="similarity">
    <text evidence="7">Belongs to the archaeal rpoM/eukaryotic RPA12/RPB9/RPC11 RNA polymerase family.</text>
</comment>
<feature type="binding site" evidence="8">
    <location>
        <position position="111"/>
    </location>
    <ligand>
        <name>Zn(2+)</name>
        <dbReference type="ChEBI" id="CHEBI:29105"/>
        <label>2</label>
    </ligand>
</feature>
<dbReference type="GO" id="GO:0005736">
    <property type="term" value="C:RNA polymerase I complex"/>
    <property type="evidence" value="ECO:0007669"/>
    <property type="project" value="TreeGrafter"/>
</dbReference>
<dbReference type="GO" id="GO:0003676">
    <property type="term" value="F:nucleic acid binding"/>
    <property type="evidence" value="ECO:0007669"/>
    <property type="project" value="InterPro"/>
</dbReference>
<evidence type="ECO:0000256" key="1">
    <source>
        <dbReference type="ARBA" id="ARBA00004604"/>
    </source>
</evidence>
<feature type="binding site" evidence="8">
    <location>
        <position position="30"/>
    </location>
    <ligand>
        <name>Zn(2+)</name>
        <dbReference type="ChEBI" id="CHEBI:29105"/>
        <label>1</label>
    </ligand>
</feature>
<evidence type="ECO:0000256" key="5">
    <source>
        <dbReference type="ARBA" id="ARBA00022833"/>
    </source>
</evidence>
<dbReference type="PANTHER" id="PTHR11239:SF14">
    <property type="entry name" value="DNA-DIRECTED RNA POLYMERASE I SUBUNIT RPA12"/>
    <property type="match status" value="1"/>
</dbReference>
<dbReference type="CDD" id="cd10507">
    <property type="entry name" value="Zn-ribbon_RPA12"/>
    <property type="match status" value="1"/>
</dbReference>
<dbReference type="InterPro" id="IPR012164">
    <property type="entry name" value="Rpa12/Rpb9/Rpc10/TFS"/>
</dbReference>
<comment type="subcellular location">
    <subcellularLocation>
        <location evidence="1">Nucleus</location>
        <location evidence="1">Nucleolus</location>
    </subcellularLocation>
</comment>
<dbReference type="PANTHER" id="PTHR11239">
    <property type="entry name" value="DNA-DIRECTED RNA POLYMERASE"/>
    <property type="match status" value="1"/>
</dbReference>
<keyword evidence="5 8" id="KW-0862">Zinc</keyword>
<reference evidence="11 12" key="1">
    <citation type="journal article" date="2023" name="Elife">
        <title>Identification of key yeast species and microbe-microbe interactions impacting larval growth of Drosophila in the wild.</title>
        <authorList>
            <person name="Mure A."/>
            <person name="Sugiura Y."/>
            <person name="Maeda R."/>
            <person name="Honda K."/>
            <person name="Sakurai N."/>
            <person name="Takahashi Y."/>
            <person name="Watada M."/>
            <person name="Katoh T."/>
            <person name="Gotoh A."/>
            <person name="Gotoh Y."/>
            <person name="Taniguchi I."/>
            <person name="Nakamura K."/>
            <person name="Hayashi T."/>
            <person name="Katayama T."/>
            <person name="Uemura T."/>
            <person name="Hattori Y."/>
        </authorList>
    </citation>
    <scope>NUCLEOTIDE SEQUENCE [LARGE SCALE GENOMIC DNA]</scope>
    <source>
        <strain evidence="11 12">SB-73</strain>
    </source>
</reference>
<feature type="binding site" evidence="8">
    <location>
        <position position="13"/>
    </location>
    <ligand>
        <name>Zn(2+)</name>
        <dbReference type="ChEBI" id="CHEBI:29105"/>
        <label>1</label>
    </ligand>
</feature>
<feature type="binding site" evidence="8">
    <location>
        <position position="114"/>
    </location>
    <ligand>
        <name>Zn(2+)</name>
        <dbReference type="ChEBI" id="CHEBI:29105"/>
        <label>2</label>
    </ligand>
</feature>
<protein>
    <recommendedName>
        <fullName evidence="7">DNA-directed RNA polymerase subunit</fullName>
    </recommendedName>
</protein>
<keyword evidence="2 7" id="KW-0240">DNA-directed RNA polymerase</keyword>
<dbReference type="Gene3D" id="2.20.25.10">
    <property type="match status" value="1"/>
</dbReference>
<feature type="domain" description="TFIIS-type" evidence="10">
    <location>
        <begin position="79"/>
        <end position="119"/>
    </location>
</feature>
<keyword evidence="7" id="KW-0804">Transcription</keyword>
<feature type="binding site" evidence="8">
    <location>
        <position position="86"/>
    </location>
    <ligand>
        <name>Zn(2+)</name>
        <dbReference type="ChEBI" id="CHEBI:29105"/>
        <label>2</label>
    </ligand>
</feature>
<evidence type="ECO:0000256" key="2">
    <source>
        <dbReference type="ARBA" id="ARBA00022478"/>
    </source>
</evidence>
<dbReference type="PROSITE" id="PS00466">
    <property type="entry name" value="ZF_TFIIS_1"/>
    <property type="match status" value="1"/>
</dbReference>
<dbReference type="InterPro" id="IPR001222">
    <property type="entry name" value="Znf_TFIIS"/>
</dbReference>
<dbReference type="EMBL" id="BTGC01000008">
    <property type="protein sequence ID" value="GMM53045.1"/>
    <property type="molecule type" value="Genomic_DNA"/>
</dbReference>
<feature type="binding site" evidence="8">
    <location>
        <position position="83"/>
    </location>
    <ligand>
        <name>Zn(2+)</name>
        <dbReference type="ChEBI" id="CHEBI:29105"/>
        <label>2</label>
    </ligand>
</feature>